<feature type="compositionally biased region" description="Basic and acidic residues" evidence="1">
    <location>
        <begin position="99"/>
        <end position="108"/>
    </location>
</feature>
<dbReference type="AlphaFoldDB" id="A0A197JNS9"/>
<keyword evidence="4" id="KW-1185">Reference proteome</keyword>
<accession>A0A197JNS9</accession>
<feature type="region of interest" description="Disordered" evidence="1">
    <location>
        <begin position="88"/>
        <end position="121"/>
    </location>
</feature>
<reference evidence="3 4" key="1">
    <citation type="submission" date="2016-05" db="EMBL/GenBank/DDBJ databases">
        <title>Genome sequencing reveals origins of a unique bacterial endosymbiosis in the earliest lineages of terrestrial Fungi.</title>
        <authorList>
            <consortium name="DOE Joint Genome Institute"/>
            <person name="Uehling J."/>
            <person name="Gryganskyi A."/>
            <person name="Hameed K."/>
            <person name="Tschaplinski T."/>
            <person name="Misztal P."/>
            <person name="Wu S."/>
            <person name="Desiro A."/>
            <person name="Vande Pol N."/>
            <person name="Du Z.-Y."/>
            <person name="Zienkiewicz A."/>
            <person name="Zienkiewicz K."/>
            <person name="Morin E."/>
            <person name="Tisserant E."/>
            <person name="Splivallo R."/>
            <person name="Hainaut M."/>
            <person name="Henrissat B."/>
            <person name="Ohm R."/>
            <person name="Kuo A."/>
            <person name="Yan J."/>
            <person name="Lipzen A."/>
            <person name="Nolan M."/>
            <person name="Labutti K."/>
            <person name="Barry K."/>
            <person name="Goldstein A."/>
            <person name="Labbe J."/>
            <person name="Schadt C."/>
            <person name="Tuskan G."/>
            <person name="Grigoriev I."/>
            <person name="Martin F."/>
            <person name="Vilgalys R."/>
            <person name="Bonito G."/>
        </authorList>
    </citation>
    <scope>NUCLEOTIDE SEQUENCE [LARGE SCALE GENOMIC DNA]</scope>
    <source>
        <strain evidence="3 4">AG-77</strain>
    </source>
</reference>
<feature type="signal peptide" evidence="2">
    <location>
        <begin position="1"/>
        <end position="25"/>
    </location>
</feature>
<gene>
    <name evidence="3" type="ORF">K457DRAFT_157739</name>
</gene>
<dbReference type="OrthoDB" id="10443814at2759"/>
<evidence type="ECO:0000313" key="3">
    <source>
        <dbReference type="EMBL" id="OAQ26014.1"/>
    </source>
</evidence>
<dbReference type="Proteomes" id="UP000078512">
    <property type="component" value="Unassembled WGS sequence"/>
</dbReference>
<evidence type="ECO:0000256" key="1">
    <source>
        <dbReference type="SAM" id="MobiDB-lite"/>
    </source>
</evidence>
<organism evidence="3 4">
    <name type="scientific">Linnemannia elongata AG-77</name>
    <dbReference type="NCBI Taxonomy" id="1314771"/>
    <lineage>
        <taxon>Eukaryota</taxon>
        <taxon>Fungi</taxon>
        <taxon>Fungi incertae sedis</taxon>
        <taxon>Mucoromycota</taxon>
        <taxon>Mortierellomycotina</taxon>
        <taxon>Mortierellomycetes</taxon>
        <taxon>Mortierellales</taxon>
        <taxon>Mortierellaceae</taxon>
        <taxon>Linnemannia</taxon>
    </lineage>
</organism>
<proteinExistence type="predicted"/>
<dbReference type="EMBL" id="KV442071">
    <property type="protein sequence ID" value="OAQ26014.1"/>
    <property type="molecule type" value="Genomic_DNA"/>
</dbReference>
<feature type="chain" id="PRO_5008276129" evidence="2">
    <location>
        <begin position="26"/>
        <end position="121"/>
    </location>
</feature>
<keyword evidence="2" id="KW-0732">Signal</keyword>
<protein>
    <submittedName>
        <fullName evidence="3">Uncharacterized protein</fullName>
    </submittedName>
</protein>
<name>A0A197JNS9_9FUNG</name>
<evidence type="ECO:0000256" key="2">
    <source>
        <dbReference type="SAM" id="SignalP"/>
    </source>
</evidence>
<evidence type="ECO:0000313" key="4">
    <source>
        <dbReference type="Proteomes" id="UP000078512"/>
    </source>
</evidence>
<sequence length="121" mass="13480">MMPYKPNLITAILLAGVCLIQRAIADGYEGLCVAALESNDFNNESTTKCCEQILADLDDTIPLYVTCANMSEGQLNDFTKCCPTMVHVDSKSHHGKGKSKNDKRDTSKRIRHNSKRRNDCE</sequence>